<evidence type="ECO:0000313" key="8">
    <source>
        <dbReference type="Proteomes" id="UP001596548"/>
    </source>
</evidence>
<organism evidence="7 8">
    <name type="scientific">Paractinoplanes rhizophilus</name>
    <dbReference type="NCBI Taxonomy" id="1416877"/>
    <lineage>
        <taxon>Bacteria</taxon>
        <taxon>Bacillati</taxon>
        <taxon>Actinomycetota</taxon>
        <taxon>Actinomycetes</taxon>
        <taxon>Micromonosporales</taxon>
        <taxon>Micromonosporaceae</taxon>
        <taxon>Paractinoplanes</taxon>
    </lineage>
</organism>
<dbReference type="InterPro" id="IPR007630">
    <property type="entry name" value="RNA_pol_sigma70_r4"/>
</dbReference>
<feature type="compositionally biased region" description="Basic and acidic residues" evidence="5">
    <location>
        <begin position="437"/>
        <end position="455"/>
    </location>
</feature>
<dbReference type="InterPro" id="IPR007624">
    <property type="entry name" value="RNA_pol_sigma70_r3"/>
</dbReference>
<dbReference type="PROSITE" id="PS50801">
    <property type="entry name" value="STAS"/>
    <property type="match status" value="1"/>
</dbReference>
<dbReference type="Gene3D" id="1.20.120.1810">
    <property type="match status" value="1"/>
</dbReference>
<keyword evidence="1" id="KW-0805">Transcription regulation</keyword>
<dbReference type="InterPro" id="IPR014284">
    <property type="entry name" value="RNA_pol_sigma-70_dom"/>
</dbReference>
<dbReference type="Gene3D" id="1.10.10.10">
    <property type="entry name" value="Winged helix-like DNA-binding domain superfamily/Winged helix DNA-binding domain"/>
    <property type="match status" value="2"/>
</dbReference>
<dbReference type="InterPro" id="IPR007627">
    <property type="entry name" value="RNA_pol_sigma70_r2"/>
</dbReference>
<dbReference type="SUPFAM" id="SSF88946">
    <property type="entry name" value="Sigma2 domain of RNA polymerase sigma factors"/>
    <property type="match status" value="1"/>
</dbReference>
<feature type="compositionally biased region" description="Basic residues" evidence="5">
    <location>
        <begin position="464"/>
        <end position="475"/>
    </location>
</feature>
<dbReference type="CDD" id="cd07043">
    <property type="entry name" value="STAS_anti-anti-sigma_factors"/>
    <property type="match status" value="1"/>
</dbReference>
<evidence type="ECO:0000313" key="7">
    <source>
        <dbReference type="EMBL" id="MFC7279305.1"/>
    </source>
</evidence>
<feature type="compositionally biased region" description="Basic residues" evidence="5">
    <location>
        <begin position="423"/>
        <end position="436"/>
    </location>
</feature>
<keyword evidence="8" id="KW-1185">Reference proteome</keyword>
<dbReference type="PANTHER" id="PTHR30385">
    <property type="entry name" value="SIGMA FACTOR F FLAGELLAR"/>
    <property type="match status" value="1"/>
</dbReference>
<dbReference type="EMBL" id="JBHTBJ010000048">
    <property type="protein sequence ID" value="MFC7279305.1"/>
    <property type="molecule type" value="Genomic_DNA"/>
</dbReference>
<dbReference type="InterPro" id="IPR036388">
    <property type="entry name" value="WH-like_DNA-bd_sf"/>
</dbReference>
<gene>
    <name evidence="7" type="ORF">ACFQS1_35535</name>
</gene>
<dbReference type="SUPFAM" id="SSF88659">
    <property type="entry name" value="Sigma3 and sigma4 domains of RNA polymerase sigma factors"/>
    <property type="match status" value="2"/>
</dbReference>
<comment type="caution">
    <text evidence="7">The sequence shown here is derived from an EMBL/GenBank/DDBJ whole genome shotgun (WGS) entry which is preliminary data.</text>
</comment>
<accession>A0ABW2I360</accession>
<dbReference type="NCBIfam" id="TIGR02980">
    <property type="entry name" value="SigBFG"/>
    <property type="match status" value="1"/>
</dbReference>
<keyword evidence="4" id="KW-0804">Transcription</keyword>
<protein>
    <submittedName>
        <fullName evidence="7">SigB/SigF/SigG family RNA polymerase sigma factor</fullName>
    </submittedName>
</protein>
<keyword evidence="3" id="KW-0238">DNA-binding</keyword>
<evidence type="ECO:0000256" key="1">
    <source>
        <dbReference type="ARBA" id="ARBA00023015"/>
    </source>
</evidence>
<evidence type="ECO:0000256" key="2">
    <source>
        <dbReference type="ARBA" id="ARBA00023082"/>
    </source>
</evidence>
<dbReference type="InterPro" id="IPR013325">
    <property type="entry name" value="RNA_pol_sigma_r2"/>
</dbReference>
<dbReference type="InterPro" id="IPR036513">
    <property type="entry name" value="STAS_dom_sf"/>
</dbReference>
<sequence length="484" mass="53291">MTLQQETPDRVDRVEAATMALFARMYAPGTGPGERRRLREEIISSNLPLATRLTRRYRHRGQDDDVLAQVAALALVKAVDGFDPGRGKPFFGYLIPTVTGELKRHFRDKGWRVHVGRHLQERCLELGHVRAELGQTLRRPPTIAELAQALGGTEDEVLEAWMAASAYDVDSLNARVSDADDAAELQDLMGQEDADLAGACDRLALRDLLRRLPELEQYVVTRYFFGDATQEQIAQSLGVSQMHVSRLLRRTLQALHRQLDGDETGPAPATTAQVTASTTSGRTVVAVAGDLDQASAARLRDKLVDTAVRTRPRLLVVDLTRAGHADGATVRALVDGHRATGHSGTAYMVIGVPPALFERLRRLGVTRLFPCRPAHQAAAAPVVAAEPVAEPLIPTIGPREEHELPPPPVPDPGSDNGRDPRPRRTVRTARGPRRAVARGDPDRYRGRGARRERPLARKPGMIRSGRHPHRKRRHPDRPPPARSP</sequence>
<dbReference type="InterPro" id="IPR014322">
    <property type="entry name" value="RNA_pol_sigma-B/F/G"/>
</dbReference>
<reference evidence="8" key="1">
    <citation type="journal article" date="2019" name="Int. J. Syst. Evol. Microbiol.">
        <title>The Global Catalogue of Microorganisms (GCM) 10K type strain sequencing project: providing services to taxonomists for standard genome sequencing and annotation.</title>
        <authorList>
            <consortium name="The Broad Institute Genomics Platform"/>
            <consortium name="The Broad Institute Genome Sequencing Center for Infectious Disease"/>
            <person name="Wu L."/>
            <person name="Ma J."/>
        </authorList>
    </citation>
    <scope>NUCLEOTIDE SEQUENCE [LARGE SCALE GENOMIC DNA]</scope>
    <source>
        <strain evidence="8">XZYJT-10</strain>
    </source>
</reference>
<dbReference type="Pfam" id="PF04542">
    <property type="entry name" value="Sigma70_r2"/>
    <property type="match status" value="1"/>
</dbReference>
<dbReference type="PANTHER" id="PTHR30385:SF4">
    <property type="entry name" value="RNA POLYMERASE SIGMA-E FACTOR"/>
    <property type="match status" value="1"/>
</dbReference>
<evidence type="ECO:0000256" key="3">
    <source>
        <dbReference type="ARBA" id="ARBA00023125"/>
    </source>
</evidence>
<feature type="domain" description="STAS" evidence="6">
    <location>
        <begin position="272"/>
        <end position="365"/>
    </location>
</feature>
<proteinExistence type="predicted"/>
<dbReference type="Proteomes" id="UP001596548">
    <property type="component" value="Unassembled WGS sequence"/>
</dbReference>
<evidence type="ECO:0000256" key="4">
    <source>
        <dbReference type="ARBA" id="ARBA00023163"/>
    </source>
</evidence>
<dbReference type="NCBIfam" id="TIGR02937">
    <property type="entry name" value="sigma70-ECF"/>
    <property type="match status" value="1"/>
</dbReference>
<dbReference type="InterPro" id="IPR002645">
    <property type="entry name" value="STAS_dom"/>
</dbReference>
<dbReference type="Pfam" id="PF04545">
    <property type="entry name" value="Sigma70_r4"/>
    <property type="match status" value="1"/>
</dbReference>
<evidence type="ECO:0000259" key="6">
    <source>
        <dbReference type="PROSITE" id="PS50801"/>
    </source>
</evidence>
<dbReference type="RefSeq" id="WP_378976501.1">
    <property type="nucleotide sequence ID" value="NZ_JBHTBJ010000048.1"/>
</dbReference>
<evidence type="ECO:0000256" key="5">
    <source>
        <dbReference type="SAM" id="MobiDB-lite"/>
    </source>
</evidence>
<dbReference type="InterPro" id="IPR013324">
    <property type="entry name" value="RNA_pol_sigma_r3/r4-like"/>
</dbReference>
<name>A0ABW2I360_9ACTN</name>
<dbReference type="Pfam" id="PF04539">
    <property type="entry name" value="Sigma70_r3"/>
    <property type="match status" value="1"/>
</dbReference>
<dbReference type="Gene3D" id="3.30.750.24">
    <property type="entry name" value="STAS domain"/>
    <property type="match status" value="1"/>
</dbReference>
<feature type="region of interest" description="Disordered" evidence="5">
    <location>
        <begin position="396"/>
        <end position="484"/>
    </location>
</feature>
<keyword evidence="2" id="KW-0731">Sigma factor</keyword>
<dbReference type="Pfam" id="PF01740">
    <property type="entry name" value="STAS"/>
    <property type="match status" value="1"/>
</dbReference>
<dbReference type="SUPFAM" id="SSF52091">
    <property type="entry name" value="SpoIIaa-like"/>
    <property type="match status" value="1"/>
</dbReference>